<dbReference type="Gene3D" id="3.30.540.10">
    <property type="entry name" value="Fructose-1,6-Bisphosphatase, subunit A, domain 1"/>
    <property type="match status" value="1"/>
</dbReference>
<dbReference type="SUPFAM" id="SSF56655">
    <property type="entry name" value="Carbohydrate phosphatase"/>
    <property type="match status" value="1"/>
</dbReference>
<keyword evidence="6" id="KW-1185">Reference proteome</keyword>
<dbReference type="Proteomes" id="UP000593892">
    <property type="component" value="Chromosome"/>
</dbReference>
<dbReference type="InterPro" id="IPR020583">
    <property type="entry name" value="Inositol_monoP_metal-BS"/>
</dbReference>
<dbReference type="RefSeq" id="WP_194453402.1">
    <property type="nucleotide sequence ID" value="NZ_CP063849.1"/>
</dbReference>
<protein>
    <submittedName>
        <fullName evidence="5">Histidinol-phosphatase</fullName>
    </submittedName>
</protein>
<gene>
    <name evidence="5" type="ORF">IRI77_17945</name>
</gene>
<dbReference type="GO" id="GO:0007165">
    <property type="term" value="P:signal transduction"/>
    <property type="evidence" value="ECO:0007669"/>
    <property type="project" value="TreeGrafter"/>
</dbReference>
<dbReference type="AlphaFoldDB" id="A0A7S7SPB8"/>
<dbReference type="PRINTS" id="PR00377">
    <property type="entry name" value="IMPHPHTASES"/>
</dbReference>
<evidence type="ECO:0000256" key="1">
    <source>
        <dbReference type="ARBA" id="ARBA00022723"/>
    </source>
</evidence>
<dbReference type="GO" id="GO:0046872">
    <property type="term" value="F:metal ion binding"/>
    <property type="evidence" value="ECO:0007669"/>
    <property type="project" value="UniProtKB-KW"/>
</dbReference>
<dbReference type="EMBL" id="CP063849">
    <property type="protein sequence ID" value="QOY91748.1"/>
    <property type="molecule type" value="Genomic_DNA"/>
</dbReference>
<evidence type="ECO:0000313" key="5">
    <source>
        <dbReference type="EMBL" id="QOY91748.1"/>
    </source>
</evidence>
<comment type="cofactor">
    <cofactor evidence="4">
        <name>Mg(2+)</name>
        <dbReference type="ChEBI" id="CHEBI:18420"/>
    </cofactor>
</comment>
<sequence length="264" mass="28623">MGFERELAVARQLASEAGSLALRFQSDGFEVEDKPDDSPVTAADKACEKLFASTLESEFPADGLLGEEGANKTGTSGRRWIIDPIDGTRDFVRGNRLWSNLLGLEVDGVIEVGVATFPALDEQYYAVRGGGAFRSAKGEVTRLKASSIDTVERAVACVLQFNNVAIRPHSDRLLPFMSRFWAVRSLGGAWDSMFVASGHAEFWLEPSAKPWDLAAISVICKEAGCRYYDYKGNDTIYGGNAVVVTPALEPEVRTFLGLSGQTVA</sequence>
<feature type="binding site" evidence="4">
    <location>
        <position position="85"/>
    </location>
    <ligand>
        <name>Mg(2+)</name>
        <dbReference type="ChEBI" id="CHEBI:18420"/>
        <label>1</label>
        <note>catalytic</note>
    </ligand>
</feature>
<dbReference type="PANTHER" id="PTHR20854">
    <property type="entry name" value="INOSITOL MONOPHOSPHATASE"/>
    <property type="match status" value="1"/>
</dbReference>
<evidence type="ECO:0000256" key="2">
    <source>
        <dbReference type="ARBA" id="ARBA00022801"/>
    </source>
</evidence>
<dbReference type="Gene3D" id="3.40.190.80">
    <property type="match status" value="1"/>
</dbReference>
<accession>A0A7S7SPB8</accession>
<dbReference type="GO" id="GO:0008934">
    <property type="term" value="F:inositol monophosphate 1-phosphatase activity"/>
    <property type="evidence" value="ECO:0007669"/>
    <property type="project" value="TreeGrafter"/>
</dbReference>
<feature type="binding site" evidence="4">
    <location>
        <position position="212"/>
    </location>
    <ligand>
        <name>Mg(2+)</name>
        <dbReference type="ChEBI" id="CHEBI:18420"/>
        <label>1</label>
        <note>catalytic</note>
    </ligand>
</feature>
<feature type="binding site" evidence="4">
    <location>
        <position position="86"/>
    </location>
    <ligand>
        <name>Mg(2+)</name>
        <dbReference type="ChEBI" id="CHEBI:18420"/>
        <label>1</label>
        <note>catalytic</note>
    </ligand>
</feature>
<reference evidence="5 6" key="1">
    <citation type="submission" date="2020-10" db="EMBL/GenBank/DDBJ databases">
        <title>Complete genome sequence of Paludibaculum fermentans P105T, a facultatively anaerobic acidobacterium capable of dissimilatory Fe(III) reduction.</title>
        <authorList>
            <person name="Dedysh S.N."/>
            <person name="Beletsky A.V."/>
            <person name="Kulichevskaya I.S."/>
            <person name="Mardanov A.V."/>
            <person name="Ravin N.V."/>
        </authorList>
    </citation>
    <scope>NUCLEOTIDE SEQUENCE [LARGE SCALE GENOMIC DNA]</scope>
    <source>
        <strain evidence="5 6">P105</strain>
    </source>
</reference>
<feature type="binding site" evidence="4">
    <location>
        <position position="83"/>
    </location>
    <ligand>
        <name>Mg(2+)</name>
        <dbReference type="ChEBI" id="CHEBI:18420"/>
        <label>1</label>
        <note>catalytic</note>
    </ligand>
</feature>
<proteinExistence type="predicted"/>
<organism evidence="5 6">
    <name type="scientific">Paludibaculum fermentans</name>
    <dbReference type="NCBI Taxonomy" id="1473598"/>
    <lineage>
        <taxon>Bacteria</taxon>
        <taxon>Pseudomonadati</taxon>
        <taxon>Acidobacteriota</taxon>
        <taxon>Terriglobia</taxon>
        <taxon>Bryobacterales</taxon>
        <taxon>Bryobacteraceae</taxon>
        <taxon>Paludibaculum</taxon>
    </lineage>
</organism>
<evidence type="ECO:0000256" key="4">
    <source>
        <dbReference type="PIRSR" id="PIRSR600760-2"/>
    </source>
</evidence>
<evidence type="ECO:0000256" key="3">
    <source>
        <dbReference type="ARBA" id="ARBA00022842"/>
    </source>
</evidence>
<dbReference type="PANTHER" id="PTHR20854:SF4">
    <property type="entry name" value="INOSITOL-1-MONOPHOSPHATASE-RELATED"/>
    <property type="match status" value="1"/>
</dbReference>
<keyword evidence="1 4" id="KW-0479">Metal-binding</keyword>
<dbReference type="KEGG" id="pfer:IRI77_17945"/>
<evidence type="ECO:0000313" key="6">
    <source>
        <dbReference type="Proteomes" id="UP000593892"/>
    </source>
</evidence>
<keyword evidence="3 4" id="KW-0460">Magnesium</keyword>
<feature type="binding site" evidence="4">
    <location>
        <position position="67"/>
    </location>
    <ligand>
        <name>Mg(2+)</name>
        <dbReference type="ChEBI" id="CHEBI:18420"/>
        <label>1</label>
        <note>catalytic</note>
    </ligand>
</feature>
<name>A0A7S7SPB8_PALFE</name>
<dbReference type="Pfam" id="PF00459">
    <property type="entry name" value="Inositol_P"/>
    <property type="match status" value="1"/>
</dbReference>
<dbReference type="InterPro" id="IPR000760">
    <property type="entry name" value="Inositol_monophosphatase-like"/>
</dbReference>
<dbReference type="GO" id="GO:0006020">
    <property type="term" value="P:inositol metabolic process"/>
    <property type="evidence" value="ECO:0007669"/>
    <property type="project" value="TreeGrafter"/>
</dbReference>
<keyword evidence="2" id="KW-0378">Hydrolase</keyword>
<dbReference type="PROSITE" id="PS00629">
    <property type="entry name" value="IMP_1"/>
    <property type="match status" value="1"/>
</dbReference>